<comment type="caution">
    <text evidence="11">The sequence shown here is derived from an EMBL/GenBank/DDBJ whole genome shotgun (WGS) entry which is preliminary data.</text>
</comment>
<keyword evidence="5 10" id="KW-1133">Transmembrane helix</keyword>
<keyword evidence="6 10" id="KW-0472">Membrane</keyword>
<evidence type="ECO:0000256" key="7">
    <source>
        <dbReference type="ARBA" id="ARBA00023157"/>
    </source>
</evidence>
<reference evidence="11 12" key="1">
    <citation type="submission" date="2024-01" db="EMBL/GenBank/DDBJ databases">
        <title>The genome of the rayed Mediterranean limpet Patella caerulea (Linnaeus, 1758).</title>
        <authorList>
            <person name="Anh-Thu Weber A."/>
            <person name="Halstead-Nussloch G."/>
        </authorList>
    </citation>
    <scope>NUCLEOTIDE SEQUENCE [LARGE SCALE GENOMIC DNA]</scope>
    <source>
        <strain evidence="11">AATW-2023a</strain>
        <tissue evidence="11">Whole specimen</tissue>
    </source>
</reference>
<dbReference type="Proteomes" id="UP001347796">
    <property type="component" value="Unassembled WGS sequence"/>
</dbReference>
<evidence type="ECO:0000313" key="12">
    <source>
        <dbReference type="Proteomes" id="UP001347796"/>
    </source>
</evidence>
<comment type="subcellular location">
    <subcellularLocation>
        <location evidence="1">Cell membrane</location>
        <topology evidence="1">Multi-pass membrane protein</topology>
    </subcellularLocation>
</comment>
<dbReference type="GO" id="GO:0005737">
    <property type="term" value="C:cytoplasm"/>
    <property type="evidence" value="ECO:0007669"/>
    <property type="project" value="TreeGrafter"/>
</dbReference>
<organism evidence="11 12">
    <name type="scientific">Patella caerulea</name>
    <name type="common">Rayed Mediterranean limpet</name>
    <dbReference type="NCBI Taxonomy" id="87958"/>
    <lineage>
        <taxon>Eukaryota</taxon>
        <taxon>Metazoa</taxon>
        <taxon>Spiralia</taxon>
        <taxon>Lophotrochozoa</taxon>
        <taxon>Mollusca</taxon>
        <taxon>Gastropoda</taxon>
        <taxon>Patellogastropoda</taxon>
        <taxon>Patelloidea</taxon>
        <taxon>Patellidae</taxon>
        <taxon>Patella</taxon>
    </lineage>
</organism>
<dbReference type="EMBL" id="JAZGQO010000009">
    <property type="protein sequence ID" value="KAK6177883.1"/>
    <property type="molecule type" value="Genomic_DNA"/>
</dbReference>
<protein>
    <submittedName>
        <fullName evidence="11">Uncharacterized protein</fullName>
    </submittedName>
</protein>
<evidence type="ECO:0000256" key="6">
    <source>
        <dbReference type="ARBA" id="ARBA00023136"/>
    </source>
</evidence>
<dbReference type="PANTHER" id="PTHR11923">
    <property type="entry name" value="SCAVENGER RECEPTOR CLASS B TYPE-1 SR-B1"/>
    <property type="match status" value="1"/>
</dbReference>
<name>A0AAN8PM84_PATCE</name>
<evidence type="ECO:0000256" key="9">
    <source>
        <dbReference type="ARBA" id="ARBA00023180"/>
    </source>
</evidence>
<evidence type="ECO:0000256" key="3">
    <source>
        <dbReference type="ARBA" id="ARBA00022475"/>
    </source>
</evidence>
<dbReference type="PANTHER" id="PTHR11923:SF51">
    <property type="entry name" value="LYSOSOME MEMBRANE PROTEIN 2"/>
    <property type="match status" value="1"/>
</dbReference>
<evidence type="ECO:0000256" key="2">
    <source>
        <dbReference type="ARBA" id="ARBA00010532"/>
    </source>
</evidence>
<keyword evidence="8" id="KW-0675">Receptor</keyword>
<dbReference type="GO" id="GO:0005044">
    <property type="term" value="F:scavenger receptor activity"/>
    <property type="evidence" value="ECO:0007669"/>
    <property type="project" value="TreeGrafter"/>
</dbReference>
<keyword evidence="9" id="KW-0325">Glycoprotein</keyword>
<dbReference type="PRINTS" id="PR01609">
    <property type="entry name" value="CD36FAMILY"/>
</dbReference>
<dbReference type="Pfam" id="PF01130">
    <property type="entry name" value="CD36"/>
    <property type="match status" value="1"/>
</dbReference>
<accession>A0AAN8PM84</accession>
<keyword evidence="12" id="KW-1185">Reference proteome</keyword>
<evidence type="ECO:0000313" key="11">
    <source>
        <dbReference type="EMBL" id="KAK6177883.1"/>
    </source>
</evidence>
<evidence type="ECO:0000256" key="8">
    <source>
        <dbReference type="ARBA" id="ARBA00023170"/>
    </source>
</evidence>
<dbReference type="InterPro" id="IPR005428">
    <property type="entry name" value="CD36/SCARB1/SNMP1"/>
</dbReference>
<proteinExistence type="inferred from homology"/>
<evidence type="ECO:0000256" key="5">
    <source>
        <dbReference type="ARBA" id="ARBA00022989"/>
    </source>
</evidence>
<dbReference type="InterPro" id="IPR002159">
    <property type="entry name" value="CD36_fam"/>
</dbReference>
<comment type="similarity">
    <text evidence="2">Belongs to the CD36 family.</text>
</comment>
<evidence type="ECO:0000256" key="1">
    <source>
        <dbReference type="ARBA" id="ARBA00004651"/>
    </source>
</evidence>
<dbReference type="GO" id="GO:0005886">
    <property type="term" value="C:plasma membrane"/>
    <property type="evidence" value="ECO:0007669"/>
    <property type="project" value="UniProtKB-SubCell"/>
</dbReference>
<keyword evidence="3" id="KW-1003">Cell membrane</keyword>
<evidence type="ECO:0000256" key="10">
    <source>
        <dbReference type="SAM" id="Phobius"/>
    </source>
</evidence>
<keyword evidence="4 10" id="KW-0812">Transmembrane</keyword>
<evidence type="ECO:0000256" key="4">
    <source>
        <dbReference type="ARBA" id="ARBA00022692"/>
    </source>
</evidence>
<dbReference type="AlphaFoldDB" id="A0AAN8PM84"/>
<sequence>MQTRKKIIVGACLGLLLIILGVVLIPVVDAVVKSKVTEEVILEEDGYLYGIWKDPPMPIYLDIYMFNLTNPLEVKNGAKPAVVEIGPYTYRERRIKFNITFNDNGTISYRQKRIFTFQRNMSVGDELDMFTTVNPPLLTLIEGLSNQSAEFRKILTDIIGLMEGVFMTRSLKDIVWGYVDPALHVAHTLFPKWFYTDFIGYFMNKNNTDDGVYTIHSGKNDINKLGEIDKYNGTRSLNYWTSPWANQINGSDGTINPPFLEDTEILRFFSMDICRSGFGKYTSDVEIKRQLHLHRYTATAQELANKTLNPDNAGFCTKRSGCLGSGLLDVSVCTHVDGFPVPSVISFPHFYLADQKFIDGVIGVKPIPSKHETAIDVEPITGLVLQAAKRLQINMHITTVPDVKMTHGIKPTFLPVFWLNERTIVDDSNADKLNTMLFTPMMVAHTIEIVLIAIGAFVFLLSLFLGCKLQHTKNFQSPVDEKTPLINDTSHSDSFTAD</sequence>
<feature type="transmembrane region" description="Helical" evidence="10">
    <location>
        <begin position="442"/>
        <end position="465"/>
    </location>
</feature>
<dbReference type="PRINTS" id="PR01610">
    <property type="entry name" value="CD36ANTIGEN"/>
</dbReference>
<gene>
    <name evidence="11" type="ORF">SNE40_012758</name>
</gene>
<keyword evidence="7" id="KW-1015">Disulfide bond</keyword>